<organism evidence="2 3">
    <name type="scientific">Ostreococcus lucimarinus (strain CCE9901)</name>
    <dbReference type="NCBI Taxonomy" id="436017"/>
    <lineage>
        <taxon>Eukaryota</taxon>
        <taxon>Viridiplantae</taxon>
        <taxon>Chlorophyta</taxon>
        <taxon>Mamiellophyceae</taxon>
        <taxon>Mamiellales</taxon>
        <taxon>Bathycoccaceae</taxon>
        <taxon>Ostreococcus</taxon>
    </lineage>
</organism>
<dbReference type="AlphaFoldDB" id="A4S3T2"/>
<dbReference type="Gramene" id="ABO98441">
    <property type="protein sequence ID" value="ABO98441"/>
    <property type="gene ID" value="OSTLU_17088"/>
</dbReference>
<feature type="compositionally biased region" description="Basic and acidic residues" evidence="1">
    <location>
        <begin position="160"/>
        <end position="176"/>
    </location>
</feature>
<feature type="compositionally biased region" description="Acidic residues" evidence="1">
    <location>
        <begin position="254"/>
        <end position="266"/>
    </location>
</feature>
<feature type="region of interest" description="Disordered" evidence="1">
    <location>
        <begin position="145"/>
        <end position="176"/>
    </location>
</feature>
<dbReference type="KEGG" id="olu:OSTLU_17088"/>
<feature type="region of interest" description="Disordered" evidence="1">
    <location>
        <begin position="188"/>
        <end position="284"/>
    </location>
</feature>
<evidence type="ECO:0000313" key="3">
    <source>
        <dbReference type="Proteomes" id="UP000001568"/>
    </source>
</evidence>
<feature type="compositionally biased region" description="Low complexity" evidence="1">
    <location>
        <begin position="229"/>
        <end position="246"/>
    </location>
</feature>
<gene>
    <name evidence="2" type="ORF">OSTLU_17088</name>
</gene>
<proteinExistence type="predicted"/>
<dbReference type="GeneID" id="5004157"/>
<dbReference type="OMA" id="MCEPRET"/>
<dbReference type="EMBL" id="CP000590">
    <property type="protein sequence ID" value="ABO98441.1"/>
    <property type="molecule type" value="Genomic_DNA"/>
</dbReference>
<evidence type="ECO:0000256" key="1">
    <source>
        <dbReference type="SAM" id="MobiDB-lite"/>
    </source>
</evidence>
<accession>A4S3T2</accession>
<dbReference type="OrthoDB" id="10601430at2759"/>
<dbReference type="HOGENOM" id="CLU_981372_0_0_1"/>
<protein>
    <submittedName>
        <fullName evidence="2">Uncharacterized protein</fullName>
    </submittedName>
</protein>
<name>A4S3T2_OSTLU</name>
<feature type="compositionally biased region" description="Acidic residues" evidence="1">
    <location>
        <begin position="214"/>
        <end position="223"/>
    </location>
</feature>
<dbReference type="Proteomes" id="UP000001568">
    <property type="component" value="Chromosome 10"/>
</dbReference>
<sequence length="284" mass="30083">MATPASRASAVAPTMPYDDFARALRASSSRDATTANAEDDAQRAAASKSRLARARGLADDAEAYGAYVSLMRSGLWRDVAPRRANGAAEGAAVLLCEPLDPPRERRAGEPRPTRRRTIAVPFAVSRGCFTPALLDEVTRMGRRDAEPWPWAASDGDADADASRRAPKPVDIERGDADEYPKLLVMIDSDGTTTTVRATSGFMRPADVPEKTGDGDDSDADADGFDDRPSSAPALASNARASATSSAKPPSYSDGDSDSEPMLEDELAPTLAERHARPDPDVHAA</sequence>
<keyword evidence="3" id="KW-1185">Reference proteome</keyword>
<evidence type="ECO:0000313" key="2">
    <source>
        <dbReference type="EMBL" id="ABO98441.1"/>
    </source>
</evidence>
<reference evidence="2 3" key="1">
    <citation type="journal article" date="2007" name="Proc. Natl. Acad. Sci. U.S.A.">
        <title>The tiny eukaryote Ostreococcus provides genomic insights into the paradox of plankton speciation.</title>
        <authorList>
            <person name="Palenik B."/>
            <person name="Grimwood J."/>
            <person name="Aerts A."/>
            <person name="Rouze P."/>
            <person name="Salamov A."/>
            <person name="Putnam N."/>
            <person name="Dupont C."/>
            <person name="Jorgensen R."/>
            <person name="Derelle E."/>
            <person name="Rombauts S."/>
            <person name="Zhou K."/>
            <person name="Otillar R."/>
            <person name="Merchant S.S."/>
            <person name="Podell S."/>
            <person name="Gaasterland T."/>
            <person name="Napoli C."/>
            <person name="Gendler K."/>
            <person name="Manuell A."/>
            <person name="Tai V."/>
            <person name="Vallon O."/>
            <person name="Piganeau G."/>
            <person name="Jancek S."/>
            <person name="Heijde M."/>
            <person name="Jabbari K."/>
            <person name="Bowler C."/>
            <person name="Lohr M."/>
            <person name="Robbens S."/>
            <person name="Werner G."/>
            <person name="Dubchak I."/>
            <person name="Pazour G.J."/>
            <person name="Ren Q."/>
            <person name="Paulsen I."/>
            <person name="Delwiche C."/>
            <person name="Schmutz J."/>
            <person name="Rokhsar D."/>
            <person name="Van de Peer Y."/>
            <person name="Moreau H."/>
            <person name="Grigoriev I.V."/>
        </authorList>
    </citation>
    <scope>NUCLEOTIDE SEQUENCE [LARGE SCALE GENOMIC DNA]</scope>
    <source>
        <strain evidence="2 3">CCE9901</strain>
    </source>
</reference>
<dbReference type="RefSeq" id="XP_001420148.1">
    <property type="nucleotide sequence ID" value="XM_001420111.1"/>
</dbReference>
<feature type="compositionally biased region" description="Basic and acidic residues" evidence="1">
    <location>
        <begin position="271"/>
        <end position="284"/>
    </location>
</feature>